<sequence length="72" mass="8298">MSPPLHRGDQSELCAYPLVVTASSVEAVSHNLYVSKDRRFKTTVWTMRRRSVDLLDVCNDRYTKSEYCTNAE</sequence>
<name>W2XU58_PHYNI</name>
<protein>
    <submittedName>
        <fullName evidence="1">Uncharacterized protein</fullName>
    </submittedName>
</protein>
<accession>W2XU58</accession>
<evidence type="ECO:0000313" key="1">
    <source>
        <dbReference type="EMBL" id="ETP26037.1"/>
    </source>
</evidence>
<gene>
    <name evidence="1" type="ORF">F441_01152</name>
</gene>
<proteinExistence type="predicted"/>
<reference evidence="1 2" key="1">
    <citation type="submission" date="2013-11" db="EMBL/GenBank/DDBJ databases">
        <title>The Genome Sequence of Phytophthora parasitica CJ01A1.</title>
        <authorList>
            <consortium name="The Broad Institute Genomics Platform"/>
            <person name="Russ C."/>
            <person name="Tyler B."/>
            <person name="Panabieres F."/>
            <person name="Shan W."/>
            <person name="Tripathy S."/>
            <person name="Grunwald N."/>
            <person name="Machado M."/>
            <person name="Johnson C.S."/>
            <person name="Walker B."/>
            <person name="Young S.K."/>
            <person name="Zeng Q."/>
            <person name="Gargeya S."/>
            <person name="Fitzgerald M."/>
            <person name="Haas B."/>
            <person name="Abouelleil A."/>
            <person name="Allen A.W."/>
            <person name="Alvarado L."/>
            <person name="Arachchi H.M."/>
            <person name="Berlin A.M."/>
            <person name="Chapman S.B."/>
            <person name="Gainer-Dewar J."/>
            <person name="Goldberg J."/>
            <person name="Griggs A."/>
            <person name="Gujja S."/>
            <person name="Hansen M."/>
            <person name="Howarth C."/>
            <person name="Imamovic A."/>
            <person name="Ireland A."/>
            <person name="Larimer J."/>
            <person name="McCowan C."/>
            <person name="Murphy C."/>
            <person name="Pearson M."/>
            <person name="Poon T.W."/>
            <person name="Priest M."/>
            <person name="Roberts A."/>
            <person name="Saif S."/>
            <person name="Shea T."/>
            <person name="Sisk P."/>
            <person name="Sykes S."/>
            <person name="Wortman J."/>
            <person name="Nusbaum C."/>
            <person name="Birren B."/>
        </authorList>
    </citation>
    <scope>NUCLEOTIDE SEQUENCE [LARGE SCALE GENOMIC DNA]</scope>
    <source>
        <strain evidence="1 2">CJ01A1</strain>
    </source>
</reference>
<dbReference type="AlphaFoldDB" id="W2XU58"/>
<evidence type="ECO:0000313" key="2">
    <source>
        <dbReference type="Proteomes" id="UP000018958"/>
    </source>
</evidence>
<dbReference type="Proteomes" id="UP000018958">
    <property type="component" value="Unassembled WGS sequence"/>
</dbReference>
<organism evidence="1 2">
    <name type="scientific">Phytophthora nicotianae CJ01A1</name>
    <dbReference type="NCBI Taxonomy" id="1317063"/>
    <lineage>
        <taxon>Eukaryota</taxon>
        <taxon>Sar</taxon>
        <taxon>Stramenopiles</taxon>
        <taxon>Oomycota</taxon>
        <taxon>Peronosporomycetes</taxon>
        <taxon>Peronosporales</taxon>
        <taxon>Peronosporaceae</taxon>
        <taxon>Phytophthora</taxon>
    </lineage>
</organism>
<dbReference type="EMBL" id="ANIX01000230">
    <property type="protein sequence ID" value="ETP26037.1"/>
    <property type="molecule type" value="Genomic_DNA"/>
</dbReference>
<comment type="caution">
    <text evidence="1">The sequence shown here is derived from an EMBL/GenBank/DDBJ whole genome shotgun (WGS) entry which is preliminary data.</text>
</comment>